<organism evidence="2 3">
    <name type="scientific">Inquilinus ginsengisoli</name>
    <dbReference type="NCBI Taxonomy" id="363840"/>
    <lineage>
        <taxon>Bacteria</taxon>
        <taxon>Pseudomonadati</taxon>
        <taxon>Pseudomonadota</taxon>
        <taxon>Alphaproteobacteria</taxon>
        <taxon>Rhodospirillales</taxon>
        <taxon>Rhodospirillaceae</taxon>
        <taxon>Inquilinus</taxon>
    </lineage>
</organism>
<dbReference type="Proteomes" id="UP001262410">
    <property type="component" value="Unassembled WGS sequence"/>
</dbReference>
<dbReference type="CDD" id="cd00609">
    <property type="entry name" value="AAT_like"/>
    <property type="match status" value="1"/>
</dbReference>
<dbReference type="RefSeq" id="WP_309798871.1">
    <property type="nucleotide sequence ID" value="NZ_JAVDPW010000009.1"/>
</dbReference>
<dbReference type="Pfam" id="PF00155">
    <property type="entry name" value="Aminotran_1_2"/>
    <property type="match status" value="1"/>
</dbReference>
<evidence type="ECO:0000313" key="3">
    <source>
        <dbReference type="Proteomes" id="UP001262410"/>
    </source>
</evidence>
<dbReference type="PANTHER" id="PTHR43510">
    <property type="entry name" value="AMINOTRANSFERASE FUNCTION, HYPOTHETICAL (EUROFUNG)"/>
    <property type="match status" value="1"/>
</dbReference>
<dbReference type="SUPFAM" id="SSF53383">
    <property type="entry name" value="PLP-dependent transferases"/>
    <property type="match status" value="1"/>
</dbReference>
<reference evidence="2 3" key="1">
    <citation type="submission" date="2023-07" db="EMBL/GenBank/DDBJ databases">
        <title>Sorghum-associated microbial communities from plants grown in Nebraska, USA.</title>
        <authorList>
            <person name="Schachtman D."/>
        </authorList>
    </citation>
    <scope>NUCLEOTIDE SEQUENCE [LARGE SCALE GENOMIC DNA]</scope>
    <source>
        <strain evidence="2 3">584</strain>
    </source>
</reference>
<gene>
    <name evidence="2" type="ORF">E9232_005161</name>
</gene>
<feature type="domain" description="Aminotransferase class I/classII large" evidence="1">
    <location>
        <begin position="48"/>
        <end position="368"/>
    </location>
</feature>
<dbReference type="EMBL" id="JAVDPW010000009">
    <property type="protein sequence ID" value="MDR6292621.1"/>
    <property type="molecule type" value="Genomic_DNA"/>
</dbReference>
<dbReference type="InterPro" id="IPR004839">
    <property type="entry name" value="Aminotransferase_I/II_large"/>
</dbReference>
<name>A0ABU1JVG7_9PROT</name>
<dbReference type="InterPro" id="IPR015422">
    <property type="entry name" value="PyrdxlP-dep_Trfase_small"/>
</dbReference>
<keyword evidence="2" id="KW-0032">Aminotransferase</keyword>
<dbReference type="Gene3D" id="3.90.1150.10">
    <property type="entry name" value="Aspartate Aminotransferase, domain 1"/>
    <property type="match status" value="1"/>
</dbReference>
<comment type="caution">
    <text evidence="2">The sequence shown here is derived from an EMBL/GenBank/DDBJ whole genome shotgun (WGS) entry which is preliminary data.</text>
</comment>
<dbReference type="GO" id="GO:0008483">
    <property type="term" value="F:transaminase activity"/>
    <property type="evidence" value="ECO:0007669"/>
    <property type="project" value="UniProtKB-KW"/>
</dbReference>
<proteinExistence type="predicted"/>
<protein>
    <submittedName>
        <fullName evidence="2">Aspartate/methionine/tyrosine aminotransferase</fullName>
    </submittedName>
</protein>
<dbReference type="InterPro" id="IPR015421">
    <property type="entry name" value="PyrdxlP-dep_Trfase_major"/>
</dbReference>
<sequence>MRRLPEFALESYFARWEFTARHHLCPSDMQSMTLGELLALATPDQREAWDQLWLGYTETRGAPALRAAIAGTYDGPQGGLTADDVLVTVGAEEGIFLALQALLGPDDHAVVLTPTYQSLESVTASLCAVTGVLLEPAPDAAGGWALDPDRLAASLRPNTRAILLNLPHNPTGYLPTRAVFDAVVDIARSRGIWILSDEVYRGLERRPEDRLPAIAEAYERGLSIGVLSKAYGLPGLRLGWLACRDRDLLRRIERLKDYTTICSPAPSEALGVIALGARDRILARNQALIAANLPLLEAFFARHADRFEWQAPAAGCIAYPRYRGAEGVEAFTADVVERSGVLLLPASVYRSTLGPVPADRFRIGFGRTKTPSALAALEAHLAAA</sequence>
<dbReference type="PANTHER" id="PTHR43510:SF1">
    <property type="entry name" value="AMINOTRANSFERASE FUNCTION, HYPOTHETICAL (EUROFUNG)"/>
    <property type="match status" value="1"/>
</dbReference>
<dbReference type="Gene3D" id="3.40.640.10">
    <property type="entry name" value="Type I PLP-dependent aspartate aminotransferase-like (Major domain)"/>
    <property type="match status" value="1"/>
</dbReference>
<evidence type="ECO:0000313" key="2">
    <source>
        <dbReference type="EMBL" id="MDR6292621.1"/>
    </source>
</evidence>
<accession>A0ABU1JVG7</accession>
<evidence type="ECO:0000259" key="1">
    <source>
        <dbReference type="Pfam" id="PF00155"/>
    </source>
</evidence>
<dbReference type="InterPro" id="IPR015424">
    <property type="entry name" value="PyrdxlP-dep_Trfase"/>
</dbReference>
<keyword evidence="2" id="KW-0808">Transferase</keyword>
<keyword evidence="3" id="KW-1185">Reference proteome</keyword>